<dbReference type="AlphaFoldDB" id="A0A8J3YWT4"/>
<evidence type="ECO:0000259" key="2">
    <source>
        <dbReference type="Pfam" id="PF13625"/>
    </source>
</evidence>
<evidence type="ECO:0000256" key="1">
    <source>
        <dbReference type="SAM" id="MobiDB-lite"/>
    </source>
</evidence>
<proteinExistence type="predicted"/>
<feature type="region of interest" description="Disordered" evidence="1">
    <location>
        <begin position="661"/>
        <end position="680"/>
    </location>
</feature>
<dbReference type="RefSeq" id="WP_203986756.1">
    <property type="nucleotide sequence ID" value="NZ_BOPG01000004.1"/>
</dbReference>
<evidence type="ECO:0000313" key="4">
    <source>
        <dbReference type="Proteomes" id="UP000612585"/>
    </source>
</evidence>
<protein>
    <recommendedName>
        <fullName evidence="2">Helicase XPB/Ssl2 N-terminal domain-containing protein</fullName>
    </recommendedName>
</protein>
<feature type="compositionally biased region" description="Basic and acidic residues" evidence="1">
    <location>
        <begin position="661"/>
        <end position="674"/>
    </location>
</feature>
<comment type="caution">
    <text evidence="3">The sequence shown here is derived from an EMBL/GenBank/DDBJ whole genome shotgun (WGS) entry which is preliminary data.</text>
</comment>
<organism evidence="3 4">
    <name type="scientific">Virgisporangium aurantiacum</name>
    <dbReference type="NCBI Taxonomy" id="175570"/>
    <lineage>
        <taxon>Bacteria</taxon>
        <taxon>Bacillati</taxon>
        <taxon>Actinomycetota</taxon>
        <taxon>Actinomycetes</taxon>
        <taxon>Micromonosporales</taxon>
        <taxon>Micromonosporaceae</taxon>
        <taxon>Virgisporangium</taxon>
    </lineage>
</organism>
<dbReference type="InterPro" id="IPR032830">
    <property type="entry name" value="XPB/Ssl2_N"/>
</dbReference>
<gene>
    <name evidence="3" type="ORF">Vau01_005570</name>
</gene>
<reference evidence="3" key="1">
    <citation type="submission" date="2021-01" db="EMBL/GenBank/DDBJ databases">
        <title>Whole genome shotgun sequence of Virgisporangium aurantiacum NBRC 16421.</title>
        <authorList>
            <person name="Komaki H."/>
            <person name="Tamura T."/>
        </authorList>
    </citation>
    <scope>NUCLEOTIDE SEQUENCE</scope>
    <source>
        <strain evidence="3">NBRC 16421</strain>
    </source>
</reference>
<dbReference type="EMBL" id="BOPG01000004">
    <property type="protein sequence ID" value="GIJ53041.1"/>
    <property type="molecule type" value="Genomic_DNA"/>
</dbReference>
<evidence type="ECO:0000313" key="3">
    <source>
        <dbReference type="EMBL" id="GIJ53041.1"/>
    </source>
</evidence>
<keyword evidence="4" id="KW-1185">Reference proteome</keyword>
<sequence>MRSLAAHLRALSQDRLTGLVAHRRDATLEPAPKTVDQLAARLLHPSSIAAACSLLTRPQLQVGEAAAAVGDGCTGPRLASLLRVPEDDPNLAAALQRLTELVLVWPRTDARAEGFAAAHLSAIWPQPLGLGPGAAQLLLTRNMNELRKLAKRYGVPGTGRGKDELIADLAAWLARPENVRSLVAPAPADVRARLAALARRHASPYGMYAIMSGASGTTLPWAAERGLVIGSPWGGEQMPREVALALRDGAAAPFDPSPPAVPTTPIEPAAAEREAAAAATETLAAVTMVADAVSGGPVPLLKTGGLGVRELRRIAKSAGQDEDRTRLTIELLAADGLTGASDDGLSLSAAYDEFAATEPADRLLDLVETWLAMPACPLAPPDPTGVSVRALYWDEEEELRLTGLRSLILRTLADAAPEGQAVEPGRLAERLAWQNPVLTDEADEDLERYVTGIWREAHRLGLLAHGTVTGLGRSLLTGDADAPHRHAEAMLPRPRSTVLLQNDLTAVATGTPSADLLALLTSAATAESRSGAWTWRFSPASIRAALDAGATAADLHARIAEAAEGGRLPQTLAYLIDDVARRYGQVQVRPAGCCLCSDDETLLTEILHTRSLQALHLVRLAPTVLASAKPPAETLAALRAAGHAPAALRLDGSPAIEIPTRRRAEPRTEPDRDGMAVLPRLSDPADVARTVLASRR</sequence>
<name>A0A8J3YWT4_9ACTN</name>
<feature type="domain" description="Helicase XPB/Ssl2 N-terminal" evidence="2">
    <location>
        <begin position="498"/>
        <end position="621"/>
    </location>
</feature>
<accession>A0A8J3YWT4</accession>
<dbReference type="Pfam" id="PF13625">
    <property type="entry name" value="Helicase_C_3"/>
    <property type="match status" value="1"/>
</dbReference>
<dbReference type="Proteomes" id="UP000612585">
    <property type="component" value="Unassembled WGS sequence"/>
</dbReference>